<accession>A0A4V6A6R0</accession>
<evidence type="ECO:0000256" key="1">
    <source>
        <dbReference type="SAM" id="Phobius"/>
    </source>
</evidence>
<dbReference type="AlphaFoldDB" id="A0A4V6A6R0"/>
<keyword evidence="3" id="KW-1185">Reference proteome</keyword>
<keyword evidence="1" id="KW-0472">Membrane</keyword>
<evidence type="ECO:0000313" key="3">
    <source>
        <dbReference type="Proteomes" id="UP000298663"/>
    </source>
</evidence>
<feature type="transmembrane region" description="Helical" evidence="1">
    <location>
        <begin position="90"/>
        <end position="111"/>
    </location>
</feature>
<feature type="transmembrane region" description="Helical" evidence="1">
    <location>
        <begin position="117"/>
        <end position="137"/>
    </location>
</feature>
<reference evidence="2 3" key="1">
    <citation type="journal article" date="2015" name="Genome Biol.">
        <title>Comparative genomics of Steinernema reveals deeply conserved gene regulatory networks.</title>
        <authorList>
            <person name="Dillman A.R."/>
            <person name="Macchietto M."/>
            <person name="Porter C.F."/>
            <person name="Rogers A."/>
            <person name="Williams B."/>
            <person name="Antoshechkin I."/>
            <person name="Lee M.M."/>
            <person name="Goodwin Z."/>
            <person name="Lu X."/>
            <person name="Lewis E.E."/>
            <person name="Goodrich-Blair H."/>
            <person name="Stock S.P."/>
            <person name="Adams B.J."/>
            <person name="Sternberg P.W."/>
            <person name="Mortazavi A."/>
        </authorList>
    </citation>
    <scope>NUCLEOTIDE SEQUENCE [LARGE SCALE GENOMIC DNA]</scope>
    <source>
        <strain evidence="2 3">ALL</strain>
    </source>
</reference>
<reference evidence="2 3" key="2">
    <citation type="journal article" date="2019" name="G3 (Bethesda)">
        <title>Hybrid Assembly of the Genome of the Entomopathogenic Nematode Steinernema carpocapsae Identifies the X-Chromosome.</title>
        <authorList>
            <person name="Serra L."/>
            <person name="Macchietto M."/>
            <person name="Macias-Munoz A."/>
            <person name="McGill C.J."/>
            <person name="Rodriguez I.M."/>
            <person name="Rodriguez B."/>
            <person name="Murad R."/>
            <person name="Mortazavi A."/>
        </authorList>
    </citation>
    <scope>NUCLEOTIDE SEQUENCE [LARGE SCALE GENOMIC DNA]</scope>
    <source>
        <strain evidence="2 3">ALL</strain>
    </source>
</reference>
<sequence>MSADSQLFGVSRKITILMLVLSWIIWTAITTFQIILWVILLSHQDYKPYKTILGIGLCFDVALMIWGIASNICLTVAVAKENTKTHFSLVAVYICYKITIFIIHVGTLMFLTTQLHMTFIAGLPIFLFNVFCITYFFRYFFYLKRKAIEESSRLGRTIRAIFDPDEASIDRGSRPSGNLEF</sequence>
<evidence type="ECO:0000313" key="2">
    <source>
        <dbReference type="EMBL" id="TKR95745.1"/>
    </source>
</evidence>
<protein>
    <submittedName>
        <fullName evidence="2">Uncharacterized protein</fullName>
    </submittedName>
</protein>
<proteinExistence type="predicted"/>
<dbReference type="EMBL" id="AZBU02000002">
    <property type="protein sequence ID" value="TKR95745.1"/>
    <property type="molecule type" value="Genomic_DNA"/>
</dbReference>
<keyword evidence="1" id="KW-0812">Transmembrane</keyword>
<dbReference type="Proteomes" id="UP000298663">
    <property type="component" value="Unassembled WGS sequence"/>
</dbReference>
<name>A0A4V6A6R0_STECR</name>
<feature type="transmembrane region" description="Helical" evidence="1">
    <location>
        <begin position="52"/>
        <end position="78"/>
    </location>
</feature>
<keyword evidence="1" id="KW-1133">Transmembrane helix</keyword>
<comment type="caution">
    <text evidence="2">The sequence shown here is derived from an EMBL/GenBank/DDBJ whole genome shotgun (WGS) entry which is preliminary data.</text>
</comment>
<gene>
    <name evidence="2" type="ORF">L596_009872</name>
</gene>
<feature type="transmembrane region" description="Helical" evidence="1">
    <location>
        <begin position="16"/>
        <end position="40"/>
    </location>
</feature>
<organism evidence="2 3">
    <name type="scientific">Steinernema carpocapsae</name>
    <name type="common">Entomopathogenic nematode</name>
    <dbReference type="NCBI Taxonomy" id="34508"/>
    <lineage>
        <taxon>Eukaryota</taxon>
        <taxon>Metazoa</taxon>
        <taxon>Ecdysozoa</taxon>
        <taxon>Nematoda</taxon>
        <taxon>Chromadorea</taxon>
        <taxon>Rhabditida</taxon>
        <taxon>Tylenchina</taxon>
        <taxon>Panagrolaimomorpha</taxon>
        <taxon>Strongyloidoidea</taxon>
        <taxon>Steinernematidae</taxon>
        <taxon>Steinernema</taxon>
    </lineage>
</organism>